<keyword evidence="2" id="KW-1185">Reference proteome</keyword>
<proteinExistence type="predicted"/>
<organism evidence="1 2">
    <name type="scientific">Psylliodes chrysocephalus</name>
    <dbReference type="NCBI Taxonomy" id="3402493"/>
    <lineage>
        <taxon>Eukaryota</taxon>
        <taxon>Metazoa</taxon>
        <taxon>Ecdysozoa</taxon>
        <taxon>Arthropoda</taxon>
        <taxon>Hexapoda</taxon>
        <taxon>Insecta</taxon>
        <taxon>Pterygota</taxon>
        <taxon>Neoptera</taxon>
        <taxon>Endopterygota</taxon>
        <taxon>Coleoptera</taxon>
        <taxon>Polyphaga</taxon>
        <taxon>Cucujiformia</taxon>
        <taxon>Chrysomeloidea</taxon>
        <taxon>Chrysomelidae</taxon>
        <taxon>Galerucinae</taxon>
        <taxon>Alticini</taxon>
        <taxon>Psylliodes</taxon>
    </lineage>
</organism>
<dbReference type="EMBL" id="OV651821">
    <property type="protein sequence ID" value="CAH1115000.1"/>
    <property type="molecule type" value="Genomic_DNA"/>
</dbReference>
<accession>A0A9P0DDQ0</accession>
<evidence type="ECO:0008006" key="3">
    <source>
        <dbReference type="Google" id="ProtNLM"/>
    </source>
</evidence>
<protein>
    <recommendedName>
        <fullName evidence="3">DNA endonuclease RBBP8</fullName>
    </recommendedName>
</protein>
<name>A0A9P0DDQ0_9CUCU</name>
<sequence>METEAFKFWTDIFDTTLLDSYRNERKELQKAAMLITAFQIEIKNVQQSFEKEFSILREQLKRKDEIEEKVKSLPAENDCVQNSNLNDDITELDTNISLQNSDLDTPDIFANSSTSNKSSNSEVIDITLSDVDATNLENSPTLVSKRKNKSKRQTKKIYGDLKKNIFKEVDKENSMLVECTPEVKVKKRTSNNGFLSKKIKKKSTLTQMFSDISKSTKNIFISNQSEFDENQTNSNNTTYLKEDTTELGITRLLSYINKDENENPVQNDNSVEDEMDSAQDVDEFSKGILFDEESPVQGSPNKKFKPCESLVEPGLRGKAKKMLKGFSCDKCRYFYGAMKLSPKELQKRIDECSNHRYKYNPPEDTFEGIWDLTIPEEKVKKK</sequence>
<gene>
    <name evidence="1" type="ORF">PSYICH_LOCUS15198</name>
</gene>
<evidence type="ECO:0000313" key="1">
    <source>
        <dbReference type="EMBL" id="CAH1115000.1"/>
    </source>
</evidence>
<evidence type="ECO:0000313" key="2">
    <source>
        <dbReference type="Proteomes" id="UP001153636"/>
    </source>
</evidence>
<reference evidence="1" key="1">
    <citation type="submission" date="2022-01" db="EMBL/GenBank/DDBJ databases">
        <authorList>
            <person name="King R."/>
        </authorList>
    </citation>
    <scope>NUCLEOTIDE SEQUENCE</scope>
</reference>
<dbReference type="Proteomes" id="UP001153636">
    <property type="component" value="Chromosome 9"/>
</dbReference>
<dbReference type="OrthoDB" id="5801062at2759"/>
<dbReference type="AlphaFoldDB" id="A0A9P0DDQ0"/>